<sequence>MEKLTPRAARPVRHKASTLPYSAASGPQPMGRRHRGLVALLRRLSPRLMRTPSPDRPWVKVEPRPADRTSVASDHSFETALQVRYPDMVAYGGGHVQSNNTHSSTDTGINKSEGGRGSRGGLTGLLNSLRSAKPGRHDKSSSNTAGSDKHREKDTVTITRESDHQLQERYYRDPGTEAEEQHNGHSTRHTRLTQQAATPRVPAATPRVPAATPRVPAATPRVPAATPRVPATTVPALPSHHSQVDSQPRAEMITSLVPLHTSTRPTASVQRPHTLNLPNRGHCRAGWTAATGLPPHPLPPPLLPSLQHMSQPLHTQTTSVDSIGSCSLDVSATGTSSPATMEAVDGSGRSLRSVSLENNLSEITS</sequence>
<feature type="region of interest" description="Disordered" evidence="1">
    <location>
        <begin position="92"/>
        <end position="229"/>
    </location>
</feature>
<organism evidence="2 3">
    <name type="scientific">Cherax quadricarinatus</name>
    <name type="common">Australian red claw crayfish</name>
    <dbReference type="NCBI Taxonomy" id="27406"/>
    <lineage>
        <taxon>Eukaryota</taxon>
        <taxon>Metazoa</taxon>
        <taxon>Ecdysozoa</taxon>
        <taxon>Arthropoda</taxon>
        <taxon>Crustacea</taxon>
        <taxon>Multicrustacea</taxon>
        <taxon>Malacostraca</taxon>
        <taxon>Eumalacostraca</taxon>
        <taxon>Eucarida</taxon>
        <taxon>Decapoda</taxon>
        <taxon>Pleocyemata</taxon>
        <taxon>Astacidea</taxon>
        <taxon>Parastacoidea</taxon>
        <taxon>Parastacidae</taxon>
        <taxon>Cherax</taxon>
    </lineage>
</organism>
<feature type="region of interest" description="Disordered" evidence="1">
    <location>
        <begin position="1"/>
        <end position="33"/>
    </location>
</feature>
<feature type="compositionally biased region" description="Low complexity" evidence="1">
    <location>
        <begin position="304"/>
        <end position="313"/>
    </location>
</feature>
<dbReference type="AlphaFoldDB" id="A0AAW0WZP6"/>
<evidence type="ECO:0000256" key="1">
    <source>
        <dbReference type="SAM" id="MobiDB-lite"/>
    </source>
</evidence>
<proteinExistence type="predicted"/>
<dbReference type="Proteomes" id="UP001445076">
    <property type="component" value="Unassembled WGS sequence"/>
</dbReference>
<reference evidence="2 3" key="1">
    <citation type="journal article" date="2024" name="BMC Genomics">
        <title>Genome assembly of redclaw crayfish (Cherax quadricarinatus) provides insights into its immune adaptation and hypoxia tolerance.</title>
        <authorList>
            <person name="Liu Z."/>
            <person name="Zheng J."/>
            <person name="Li H."/>
            <person name="Fang K."/>
            <person name="Wang S."/>
            <person name="He J."/>
            <person name="Zhou D."/>
            <person name="Weng S."/>
            <person name="Chi M."/>
            <person name="Gu Z."/>
            <person name="He J."/>
            <person name="Li F."/>
            <person name="Wang M."/>
        </authorList>
    </citation>
    <scope>NUCLEOTIDE SEQUENCE [LARGE SCALE GENOMIC DNA]</scope>
    <source>
        <strain evidence="2">ZL_2023a</strain>
    </source>
</reference>
<accession>A0AAW0WZP6</accession>
<comment type="caution">
    <text evidence="2">The sequence shown here is derived from an EMBL/GenBank/DDBJ whole genome shotgun (WGS) entry which is preliminary data.</text>
</comment>
<feature type="non-terminal residue" evidence="2">
    <location>
        <position position="365"/>
    </location>
</feature>
<feature type="compositionally biased region" description="Basic and acidic residues" evidence="1">
    <location>
        <begin position="57"/>
        <end position="67"/>
    </location>
</feature>
<dbReference type="EMBL" id="JARKIK010000042">
    <property type="protein sequence ID" value="KAK8737576.1"/>
    <property type="molecule type" value="Genomic_DNA"/>
</dbReference>
<gene>
    <name evidence="2" type="ORF">OTU49_004546</name>
</gene>
<feature type="region of interest" description="Disordered" evidence="1">
    <location>
        <begin position="48"/>
        <end position="75"/>
    </location>
</feature>
<keyword evidence="3" id="KW-1185">Reference proteome</keyword>
<feature type="compositionally biased region" description="Low complexity" evidence="1">
    <location>
        <begin position="196"/>
        <end position="229"/>
    </location>
</feature>
<name>A0AAW0WZP6_CHEQU</name>
<protein>
    <submittedName>
        <fullName evidence="2">Uncharacterized protein</fullName>
    </submittedName>
</protein>
<evidence type="ECO:0000313" key="2">
    <source>
        <dbReference type="EMBL" id="KAK8737576.1"/>
    </source>
</evidence>
<evidence type="ECO:0000313" key="3">
    <source>
        <dbReference type="Proteomes" id="UP001445076"/>
    </source>
</evidence>
<feature type="compositionally biased region" description="Basic and acidic residues" evidence="1">
    <location>
        <begin position="147"/>
        <end position="183"/>
    </location>
</feature>
<feature type="compositionally biased region" description="Polar residues" evidence="1">
    <location>
        <begin position="96"/>
        <end position="110"/>
    </location>
</feature>
<feature type="region of interest" description="Disordered" evidence="1">
    <location>
        <begin position="298"/>
        <end position="320"/>
    </location>
</feature>